<reference evidence="2" key="1">
    <citation type="journal article" date="2022" name="Nat. Commun.">
        <title>Chromosome evolution and the genetic basis of agronomically important traits in greater yam.</title>
        <authorList>
            <person name="Bredeson J.V."/>
            <person name="Lyons J.B."/>
            <person name="Oniyinde I.O."/>
            <person name="Okereke N.R."/>
            <person name="Kolade O."/>
            <person name="Nnabue I."/>
            <person name="Nwadili C.O."/>
            <person name="Hribova E."/>
            <person name="Parker M."/>
            <person name="Nwogha J."/>
            <person name="Shu S."/>
            <person name="Carlson J."/>
            <person name="Kariba R."/>
            <person name="Muthemba S."/>
            <person name="Knop K."/>
            <person name="Barton G.J."/>
            <person name="Sherwood A.V."/>
            <person name="Lopez-Montes A."/>
            <person name="Asiedu R."/>
            <person name="Jamnadass R."/>
            <person name="Muchugi A."/>
            <person name="Goodstein D."/>
            <person name="Egesi C.N."/>
            <person name="Featherston J."/>
            <person name="Asfaw A."/>
            <person name="Simpson G.G."/>
            <person name="Dolezel J."/>
            <person name="Hendre P.S."/>
            <person name="Van Deynze A."/>
            <person name="Kumar P.L."/>
            <person name="Obidiegwu J.E."/>
            <person name="Bhattacharjee R."/>
            <person name="Rokhsar D.S."/>
        </authorList>
    </citation>
    <scope>NUCLEOTIDE SEQUENCE [LARGE SCALE GENOMIC DNA]</scope>
    <source>
        <strain evidence="2">cv. TDa95/00328</strain>
    </source>
</reference>
<accession>A0ACB7VLT9</accession>
<sequence length="739" mass="82324">MLGGLLGSKFVNKCKHSVKCINTRLMVITNRKQATVRFLKKDVADLISRGHDSKAFGRIDALIVEINHARCYDMIEKYCESILNLLPSMQKQRECPEDAMEAVSTLIFAAARFSDLPELCDLRRAFLERFGSYNESFVNSEFMENMQKKSFSVDKKLQLMQEIAQEFSVNWDFKTFRQKLSNHAPASDESRKGAPVHNGNHEPPSKMLSGGNGADNNVSSKILLKGRYEPTPKPIIQKQEIQPGLKDIHVISSTNGGRSHEPSSKTRKAFADEPENIEPPSRPTVPTYSKLNARIVESDKHKDKQVGDAVSHKQQPTSVQQVGLVKSQDNKPVYSVPPYTKTKVVNDTAHAVDHIQDSTPFKRYSRDEDVSDPSGHERQPVRQLNYGQDRVMNKVPPPYVKPSFNQVNADQDGGSRVHDIKDVKTSDMQIPRSVRSRRTKQPVLDEIDGSIDDRKQLSPTPDLRKRQSGREHAATCNDDKNGAGMVNGPRPSGSMAGEVADKLAQTPTEGTRQVGKHRATAYDDANYDEGKMAGLKPAMAGEIGDAIDYGKLMSQAPKYQGRQGHRSSDVTQDEDHYGERKTLNPKSLDGDHADNSIYFGKLLHATPRGQRREGGRQSTNYDRYRDDEERAMDRLLMHYSRKGMPESTTSTGSRGSASGHAANEGAPYNRQEGKTAKPLLYERVVSLPPQPISPREVRAPTRATSLQPDSFTPAVGHAHPRMPDYNEVAARIAALRAKP</sequence>
<dbReference type="Proteomes" id="UP000827976">
    <property type="component" value="Chromosome 8"/>
</dbReference>
<organism evidence="1 2">
    <name type="scientific">Dioscorea alata</name>
    <name type="common">Purple yam</name>
    <dbReference type="NCBI Taxonomy" id="55571"/>
    <lineage>
        <taxon>Eukaryota</taxon>
        <taxon>Viridiplantae</taxon>
        <taxon>Streptophyta</taxon>
        <taxon>Embryophyta</taxon>
        <taxon>Tracheophyta</taxon>
        <taxon>Spermatophyta</taxon>
        <taxon>Magnoliopsida</taxon>
        <taxon>Liliopsida</taxon>
        <taxon>Dioscoreales</taxon>
        <taxon>Dioscoreaceae</taxon>
        <taxon>Dioscorea</taxon>
    </lineage>
</organism>
<comment type="caution">
    <text evidence="1">The sequence shown here is derived from an EMBL/GenBank/DDBJ whole genome shotgun (WGS) entry which is preliminary data.</text>
</comment>
<protein>
    <submittedName>
        <fullName evidence="1">Vacuolar protein sorting-associated protein Ist1 protein</fullName>
    </submittedName>
</protein>
<keyword evidence="2" id="KW-1185">Reference proteome</keyword>
<dbReference type="EMBL" id="CM037018">
    <property type="protein sequence ID" value="KAH7675093.1"/>
    <property type="molecule type" value="Genomic_DNA"/>
</dbReference>
<evidence type="ECO:0000313" key="1">
    <source>
        <dbReference type="EMBL" id="KAH7675093.1"/>
    </source>
</evidence>
<proteinExistence type="predicted"/>
<gene>
    <name evidence="1" type="ORF">IHE45_08G115900</name>
</gene>
<name>A0ACB7VLT9_DIOAL</name>
<evidence type="ECO:0000313" key="2">
    <source>
        <dbReference type="Proteomes" id="UP000827976"/>
    </source>
</evidence>